<comment type="caution">
    <text evidence="1">The sequence shown here is derived from an EMBL/GenBank/DDBJ whole genome shotgun (WGS) entry which is preliminary data.</text>
</comment>
<proteinExistence type="predicted"/>
<reference evidence="1" key="1">
    <citation type="submission" date="2021-04" db="EMBL/GenBank/DDBJ databases">
        <title>novel species isolated from subtropical streams in China.</title>
        <authorList>
            <person name="Lu H."/>
        </authorList>
    </citation>
    <scope>NUCLEOTIDE SEQUENCE</scope>
    <source>
        <strain evidence="1">LFS511W</strain>
    </source>
</reference>
<dbReference type="Proteomes" id="UP000680067">
    <property type="component" value="Unassembled WGS sequence"/>
</dbReference>
<keyword evidence="2" id="KW-1185">Reference proteome</keyword>
<organism evidence="1 2">
    <name type="scientific">Undibacterium luofuense</name>
    <dbReference type="NCBI Taxonomy" id="2828733"/>
    <lineage>
        <taxon>Bacteria</taxon>
        <taxon>Pseudomonadati</taxon>
        <taxon>Pseudomonadota</taxon>
        <taxon>Betaproteobacteria</taxon>
        <taxon>Burkholderiales</taxon>
        <taxon>Oxalobacteraceae</taxon>
        <taxon>Undibacterium</taxon>
    </lineage>
</organism>
<evidence type="ECO:0000313" key="2">
    <source>
        <dbReference type="Proteomes" id="UP000680067"/>
    </source>
</evidence>
<name>A0A941DPY9_9BURK</name>
<dbReference type="RefSeq" id="WP_212688839.1">
    <property type="nucleotide sequence ID" value="NZ_JAGSPN010000013.1"/>
</dbReference>
<gene>
    <name evidence="1" type="ORF">KDM89_15565</name>
</gene>
<dbReference type="EMBL" id="JAGSPN010000013">
    <property type="protein sequence ID" value="MBR7783562.1"/>
    <property type="molecule type" value="Genomic_DNA"/>
</dbReference>
<sequence>MKSSEVQTRSQTLSAALAAAVSGSLLICTVPVHAQSLFGKLVEQAVQKVAQPSNSGGLQQNTLSASDKKQLEEDKADGLLDQKKVQTDKRGISGVYFANVPMGGVSLNQAGAFAVGKFLVEYDDATGVATIWTRHSYEANDPAKLVPKAQFSRTSTYKDRNLRALQNTTHFLLREGNPASRQHFLYGQMIYKTDLQGNAVPDKLVPTGLETLLELEPGILYVGPPPFAGDKTSPDGHNLLRQGTVLPMLVKAGKEEAAKAWTAERIVSQYRMANAAFDTALENTAATADPNLALREPAAELATRAEMEAAKQQWNILIKTQAVGGTQSTRTFRLVYTYPATAFETQHKKQWVNNTYADTIVSRSRVYVAVFQDQDSKYWTNRFYLVEKAPPGVYFGERWAGQYEYALPASALPVAIEKAAALKYQSAAKTR</sequence>
<dbReference type="AlphaFoldDB" id="A0A941DPY9"/>
<accession>A0A941DPY9</accession>
<evidence type="ECO:0000313" key="1">
    <source>
        <dbReference type="EMBL" id="MBR7783562.1"/>
    </source>
</evidence>
<protein>
    <submittedName>
        <fullName evidence="1">Uncharacterized protein</fullName>
    </submittedName>
</protein>